<dbReference type="AlphaFoldDB" id="A0A7D6E560"/>
<dbReference type="Proteomes" id="UP000510682">
    <property type="component" value="Chromosome"/>
</dbReference>
<sequence>MPYPLELVQETSAWAVRWKARRRSRSRRCSANSALWTLFASGRFTLDLSLLTSGVGVEPLIALMGACEAFTFPRCGATFAFVSGRLAIIRVSLTVVGDPISIVSDAISFVSKALAAHDRVLTVRDLHLTVAKRSLGVLLTVSSRSRRILREISPDHFAYPLTESTWMWEFSLRRGGFLYAGRFAPRPHWDTGHLTGTRRRRRGLKRSPDLCQCWWARTVSNRRPLVCKFILICLAGNFSWLTFCEIAYARGLFISLRITSYRPVISCLDPFSARRGVGSLKRSTPDSRFACQSPISASRKLSIVQVPAPTVTLVFHDLVHR</sequence>
<gene>
    <name evidence="1" type="ORF">H0P51_17255</name>
</gene>
<name>A0A7D6E560_9MYCO</name>
<keyword evidence="2" id="KW-1185">Reference proteome</keyword>
<proteinExistence type="predicted"/>
<reference evidence="2" key="3">
    <citation type="submission" date="2023-07" db="EMBL/GenBank/DDBJ databases">
        <title>Description of Mycobacterium gordonae subsp. intergordonae subsp.nov. and Mycobacterium gordonae subsp. gordonae subsp. nov.</title>
        <authorList>
            <person name="Huang H."/>
        </authorList>
    </citation>
    <scope>NUCLEOTIDE SEQUENCE [LARGE SCALE GENOMIC DNA]</scope>
    <source>
        <strain evidence="2">24</strain>
    </source>
</reference>
<dbReference type="EMBL" id="CP059165">
    <property type="protein sequence ID" value="QLL05585.1"/>
    <property type="molecule type" value="Genomic_DNA"/>
</dbReference>
<accession>A0A7D6E560</accession>
<dbReference type="RefSeq" id="WP_180913996.1">
    <property type="nucleotide sequence ID" value="NZ_CP059165.1"/>
</dbReference>
<dbReference type="KEGG" id="mgor:H0P51_17255"/>
<evidence type="ECO:0000313" key="2">
    <source>
        <dbReference type="Proteomes" id="UP000510682"/>
    </source>
</evidence>
<organism evidence="1 2">
    <name type="scientific">Mycobacterium vicinigordonae</name>
    <dbReference type="NCBI Taxonomy" id="1719132"/>
    <lineage>
        <taxon>Bacteria</taxon>
        <taxon>Bacillati</taxon>
        <taxon>Actinomycetota</taxon>
        <taxon>Actinomycetes</taxon>
        <taxon>Mycobacteriales</taxon>
        <taxon>Mycobacteriaceae</taxon>
        <taxon>Mycobacterium</taxon>
    </lineage>
</organism>
<reference evidence="2" key="1">
    <citation type="submission" date="2020-07" db="EMBL/GenBank/DDBJ databases">
        <title>Description of Mycobacterium gordonae subsp. intergordonae subsp.nov. and Mycobacterium gordonae subsp. gordonae subsp. nov.</title>
        <authorList>
            <person name="Yu X."/>
        </authorList>
    </citation>
    <scope>NUCLEOTIDE SEQUENCE [LARGE SCALE GENOMIC DNA]</scope>
    <source>
        <strain evidence="2">24</strain>
    </source>
</reference>
<evidence type="ECO:0000313" key="1">
    <source>
        <dbReference type="EMBL" id="QLL05585.1"/>
    </source>
</evidence>
<protein>
    <submittedName>
        <fullName evidence="1">Uncharacterized protein</fullName>
    </submittedName>
</protein>
<reference evidence="1 2" key="2">
    <citation type="submission" date="2020-07" db="EMBL/GenBank/DDBJ databases">
        <authorList>
            <person name="Yu X."/>
        </authorList>
    </citation>
    <scope>NUCLEOTIDE SEQUENCE [LARGE SCALE GENOMIC DNA]</scope>
    <source>
        <strain evidence="2">24</strain>
    </source>
</reference>